<dbReference type="PANTHER" id="PTHR42852:SF6">
    <property type="entry name" value="THIOL:DISULFIDE INTERCHANGE PROTEIN DSBE"/>
    <property type="match status" value="1"/>
</dbReference>
<keyword evidence="2" id="KW-0201">Cytochrome c-type biogenesis</keyword>
<dbReference type="RefSeq" id="WP_120185683.1">
    <property type="nucleotide sequence ID" value="NZ_RAQM01000006.1"/>
</dbReference>
<dbReference type="GO" id="GO:0016853">
    <property type="term" value="F:isomerase activity"/>
    <property type="evidence" value="ECO:0007669"/>
    <property type="project" value="UniProtKB-KW"/>
</dbReference>
<comment type="subcellular location">
    <subcellularLocation>
        <location evidence="1">Cell envelope</location>
    </subcellularLocation>
</comment>
<gene>
    <name evidence="6" type="ORF">C8N26_0241</name>
</gene>
<dbReference type="CDD" id="cd02966">
    <property type="entry name" value="TlpA_like_family"/>
    <property type="match status" value="1"/>
</dbReference>
<dbReference type="EMBL" id="RAQM01000006">
    <property type="protein sequence ID" value="RKF04847.1"/>
    <property type="molecule type" value="Genomic_DNA"/>
</dbReference>
<reference evidence="6 7" key="1">
    <citation type="submission" date="2018-09" db="EMBL/GenBank/DDBJ databases">
        <title>Genomic Encyclopedia of Archaeal and Bacterial Type Strains, Phase II (KMG-II): from individual species to whole genera.</title>
        <authorList>
            <person name="Goeker M."/>
        </authorList>
    </citation>
    <scope>NUCLEOTIDE SEQUENCE [LARGE SCALE GENOMIC DNA]</scope>
    <source>
        <strain evidence="6 7">DSM 16505</strain>
    </source>
</reference>
<dbReference type="AlphaFoldDB" id="A0A420E4P6"/>
<sequence length="442" mass="52215">MKKEVLFIFLYIFSLQVTSQQLTFELEENPSTIKYNVNKEDIEIHLNEKGIINFKISKPQFFGISTENYRVIYLEPLFDLRIKGKSLNDSISFEGIGAIENNYLISKRKIIDSLNKELDFFTLKSLSKDDFYTRILKFRNLFFENLNNFSFDSKIFKTLETKSINLEIARRVLFYQGRKKEVSKEILEKFPIEITNPFYKINLNDTEALALEDFRYEDFLSKYFDRKVKKYYHQGLGTDYNQEVQSYASKNISDEQVLNSFLFSYSWQLIKYLPKKDVYFDTFINLSKNENHKKIISKLYLSFSEVSKGKQSPDFMLTDNQGNILSLKNFKGKITYIDIWATWCKPCLADYPKMEELHKKYGDQINIVSIGYLDSKDRWSEFIEAHKPKWTQLFFLPKSQEFFDKYTVTGVPRYILLDSEGKIISASAPPPSSIEKTLKERL</sequence>
<feature type="domain" description="Thioredoxin" evidence="5">
    <location>
        <begin position="306"/>
        <end position="442"/>
    </location>
</feature>
<dbReference type="GO" id="GO:0017004">
    <property type="term" value="P:cytochrome complex assembly"/>
    <property type="evidence" value="ECO:0007669"/>
    <property type="project" value="UniProtKB-KW"/>
</dbReference>
<keyword evidence="4" id="KW-0676">Redox-active center</keyword>
<dbReference type="PROSITE" id="PS51352">
    <property type="entry name" value="THIOREDOXIN_2"/>
    <property type="match status" value="1"/>
</dbReference>
<dbReference type="GO" id="GO:0030313">
    <property type="term" value="C:cell envelope"/>
    <property type="evidence" value="ECO:0007669"/>
    <property type="project" value="UniProtKB-SubCell"/>
</dbReference>
<keyword evidence="7" id="KW-1185">Reference proteome</keyword>
<dbReference type="SUPFAM" id="SSF52833">
    <property type="entry name" value="Thioredoxin-like"/>
    <property type="match status" value="1"/>
</dbReference>
<dbReference type="Gene3D" id="3.40.30.10">
    <property type="entry name" value="Glutaredoxin"/>
    <property type="match status" value="1"/>
</dbReference>
<evidence type="ECO:0000256" key="4">
    <source>
        <dbReference type="ARBA" id="ARBA00023284"/>
    </source>
</evidence>
<dbReference type="Pfam" id="PF13905">
    <property type="entry name" value="Thioredoxin_8"/>
    <property type="match status" value="1"/>
</dbReference>
<evidence type="ECO:0000256" key="3">
    <source>
        <dbReference type="ARBA" id="ARBA00023157"/>
    </source>
</evidence>
<organism evidence="6 7">
    <name type="scientific">Tenacibaculum lutimaris</name>
    <dbReference type="NCBI Taxonomy" id="285258"/>
    <lineage>
        <taxon>Bacteria</taxon>
        <taxon>Pseudomonadati</taxon>
        <taxon>Bacteroidota</taxon>
        <taxon>Flavobacteriia</taxon>
        <taxon>Flavobacteriales</taxon>
        <taxon>Flavobacteriaceae</taxon>
        <taxon>Tenacibaculum</taxon>
    </lineage>
</organism>
<protein>
    <submittedName>
        <fullName evidence="6">Thiol-disulfide isomerase/thioredoxin</fullName>
    </submittedName>
</protein>
<dbReference type="InterPro" id="IPR013766">
    <property type="entry name" value="Thioredoxin_domain"/>
</dbReference>
<dbReference type="PANTHER" id="PTHR42852">
    <property type="entry name" value="THIOL:DISULFIDE INTERCHANGE PROTEIN DSBE"/>
    <property type="match status" value="1"/>
</dbReference>
<accession>A0A420E4P6</accession>
<proteinExistence type="predicted"/>
<keyword evidence="3" id="KW-1015">Disulfide bond</keyword>
<comment type="caution">
    <text evidence="6">The sequence shown here is derived from an EMBL/GenBank/DDBJ whole genome shotgun (WGS) entry which is preliminary data.</text>
</comment>
<dbReference type="InterPro" id="IPR012336">
    <property type="entry name" value="Thioredoxin-like_fold"/>
</dbReference>
<evidence type="ECO:0000313" key="7">
    <source>
        <dbReference type="Proteomes" id="UP000285780"/>
    </source>
</evidence>
<dbReference type="Proteomes" id="UP000285780">
    <property type="component" value="Unassembled WGS sequence"/>
</dbReference>
<evidence type="ECO:0000256" key="1">
    <source>
        <dbReference type="ARBA" id="ARBA00004196"/>
    </source>
</evidence>
<evidence type="ECO:0000259" key="5">
    <source>
        <dbReference type="PROSITE" id="PS51352"/>
    </source>
</evidence>
<evidence type="ECO:0000313" key="6">
    <source>
        <dbReference type="EMBL" id="RKF04847.1"/>
    </source>
</evidence>
<dbReference type="InterPro" id="IPR050553">
    <property type="entry name" value="Thioredoxin_ResA/DsbE_sf"/>
</dbReference>
<evidence type="ECO:0000256" key="2">
    <source>
        <dbReference type="ARBA" id="ARBA00022748"/>
    </source>
</evidence>
<keyword evidence="6" id="KW-0413">Isomerase</keyword>
<dbReference type="InterPro" id="IPR036249">
    <property type="entry name" value="Thioredoxin-like_sf"/>
</dbReference>
<name>A0A420E4P6_9FLAO</name>